<comment type="subcellular location">
    <subcellularLocation>
        <location evidence="1">Cell inner membrane</location>
        <topology evidence="1">Multi-pass membrane protein</topology>
    </subcellularLocation>
</comment>
<accession>A0AAU7BP53</accession>
<gene>
    <name evidence="10" type="ORF">ABGB03_08485</name>
</gene>
<evidence type="ECO:0000256" key="6">
    <source>
        <dbReference type="ARBA" id="ARBA00022989"/>
    </source>
</evidence>
<proteinExistence type="inferred from homology"/>
<reference evidence="10" key="1">
    <citation type="submission" date="2024-05" db="EMBL/GenBank/DDBJ databases">
        <title>Pontimicrobium maritimus sp. nov., isolated form sea water.</title>
        <authorList>
            <person name="Muhammad N."/>
            <person name="Vuong T.Q."/>
            <person name="Han H.L."/>
            <person name="Kim S.-G."/>
        </authorList>
    </citation>
    <scope>NUCLEOTIDE SEQUENCE</scope>
    <source>
        <strain evidence="10">SW4</strain>
    </source>
</reference>
<evidence type="ECO:0000256" key="8">
    <source>
        <dbReference type="ARBA" id="ARBA00035655"/>
    </source>
</evidence>
<evidence type="ECO:0000313" key="10">
    <source>
        <dbReference type="EMBL" id="XBG59898.1"/>
    </source>
</evidence>
<dbReference type="EMBL" id="CP157199">
    <property type="protein sequence ID" value="XBG59898.1"/>
    <property type="molecule type" value="Genomic_DNA"/>
</dbReference>
<keyword evidence="3" id="KW-1003">Cell membrane</keyword>
<feature type="transmembrane region" description="Helical" evidence="9">
    <location>
        <begin position="12"/>
        <end position="28"/>
    </location>
</feature>
<feature type="transmembrane region" description="Helical" evidence="9">
    <location>
        <begin position="119"/>
        <end position="140"/>
    </location>
</feature>
<organism evidence="10">
    <name type="scientific">Pontimicrobium sp. SW4</name>
    <dbReference type="NCBI Taxonomy" id="3153519"/>
    <lineage>
        <taxon>Bacteria</taxon>
        <taxon>Pseudomonadati</taxon>
        <taxon>Bacteroidota</taxon>
        <taxon>Flavobacteriia</taxon>
        <taxon>Flavobacteriales</taxon>
        <taxon>Flavobacteriaceae</taxon>
        <taxon>Pontimicrobium</taxon>
    </lineage>
</organism>
<feature type="transmembrane region" description="Helical" evidence="9">
    <location>
        <begin position="160"/>
        <end position="181"/>
    </location>
</feature>
<dbReference type="AlphaFoldDB" id="A0AAU7BP53"/>
<comment type="similarity">
    <text evidence="8">Belongs to the TsuA/YedE (TC 9.B.102) family.</text>
</comment>
<keyword evidence="6 9" id="KW-1133">Transmembrane helix</keyword>
<keyword evidence="7 9" id="KW-0472">Membrane</keyword>
<sequence>MNFILEPWPWYVGGPLITLVMFFLYYFGKKFGISSSLESICAMGGAGKIHEHFNFGWKKSKWNLMFIIGTVIGGYIAFQFMTPNQAIALNPQTISDLSEIGFQNAGEQFLPEELFGLDALLSIKGGVILVIGGILVGFGARYAGGCTSGHAITGLSNLELPSLIAVIGFFIGGLVMTWLILPLLF</sequence>
<name>A0AAU7BP53_9FLAO</name>
<evidence type="ECO:0000256" key="2">
    <source>
        <dbReference type="ARBA" id="ARBA00022448"/>
    </source>
</evidence>
<dbReference type="PANTHER" id="PTHR30574:SF1">
    <property type="entry name" value="SULPHUR TRANSPORT DOMAIN-CONTAINING PROTEIN"/>
    <property type="match status" value="1"/>
</dbReference>
<dbReference type="RefSeq" id="WP_347921853.1">
    <property type="nucleotide sequence ID" value="NZ_CP157199.1"/>
</dbReference>
<keyword evidence="5 9" id="KW-0812">Transmembrane</keyword>
<feature type="transmembrane region" description="Helical" evidence="9">
    <location>
        <begin position="62"/>
        <end position="81"/>
    </location>
</feature>
<evidence type="ECO:0000256" key="5">
    <source>
        <dbReference type="ARBA" id="ARBA00022692"/>
    </source>
</evidence>
<evidence type="ECO:0000256" key="9">
    <source>
        <dbReference type="SAM" id="Phobius"/>
    </source>
</evidence>
<keyword evidence="4" id="KW-0997">Cell inner membrane</keyword>
<dbReference type="GO" id="GO:0005886">
    <property type="term" value="C:plasma membrane"/>
    <property type="evidence" value="ECO:0007669"/>
    <property type="project" value="UniProtKB-SubCell"/>
</dbReference>
<evidence type="ECO:0000256" key="7">
    <source>
        <dbReference type="ARBA" id="ARBA00023136"/>
    </source>
</evidence>
<dbReference type="Pfam" id="PF04143">
    <property type="entry name" value="Sulf_transp"/>
    <property type="match status" value="1"/>
</dbReference>
<evidence type="ECO:0000256" key="1">
    <source>
        <dbReference type="ARBA" id="ARBA00004429"/>
    </source>
</evidence>
<evidence type="ECO:0000256" key="3">
    <source>
        <dbReference type="ARBA" id="ARBA00022475"/>
    </source>
</evidence>
<protein>
    <submittedName>
        <fullName evidence="10">YeeE/YedE thiosulfate transporter family protein</fullName>
    </submittedName>
</protein>
<dbReference type="InterPro" id="IPR007272">
    <property type="entry name" value="Sulf_transp_TsuA/YedE"/>
</dbReference>
<evidence type="ECO:0000256" key="4">
    <source>
        <dbReference type="ARBA" id="ARBA00022519"/>
    </source>
</evidence>
<keyword evidence="2" id="KW-0813">Transport</keyword>
<dbReference type="PANTHER" id="PTHR30574">
    <property type="entry name" value="INNER MEMBRANE PROTEIN YEDE"/>
    <property type="match status" value="1"/>
</dbReference>